<sequence length="150" mass="17215">MIFVDADSCEKNAREFILNTAVKKNLKVIFAANKNIPFSFSNPLFKMEICSKEKNSADDFIVENSKPGDIVITRDLILAQRIFNKKISVMNDKGTVFNKENLEYFIEERMLSIQMKSLGVSTGGKWKNYSRKDFEKFKSVFSALLENSFS</sequence>
<dbReference type="AlphaFoldDB" id="F2NVI4"/>
<evidence type="ECO:0000256" key="1">
    <source>
        <dbReference type="ARBA" id="ARBA00008522"/>
    </source>
</evidence>
<protein>
    <submittedName>
        <fullName evidence="2">Uncharacterized protein</fullName>
    </submittedName>
</protein>
<evidence type="ECO:0000313" key="2">
    <source>
        <dbReference type="EMBL" id="AEB13963.1"/>
    </source>
</evidence>
<name>F2NVI4_TRES6</name>
<keyword evidence="3" id="KW-1185">Reference proteome</keyword>
<reference evidence="3" key="2">
    <citation type="submission" date="2011-04" db="EMBL/GenBank/DDBJ databases">
        <title>The complete genome of chromosome of Treponema succinifaciens DSM 2489.</title>
        <authorList>
            <person name="Lucas S."/>
            <person name="Copeland A."/>
            <person name="Lapidus A."/>
            <person name="Bruce D."/>
            <person name="Goodwin L."/>
            <person name="Pitluck S."/>
            <person name="Peters L."/>
            <person name="Kyrpides N."/>
            <person name="Mavromatis K."/>
            <person name="Ivanova N."/>
            <person name="Ovchinnikova G."/>
            <person name="Teshima H."/>
            <person name="Detter J.C."/>
            <person name="Tapia R."/>
            <person name="Han C."/>
            <person name="Land M."/>
            <person name="Hauser L."/>
            <person name="Markowitz V."/>
            <person name="Cheng J.-F."/>
            <person name="Hugenholtz P."/>
            <person name="Woyke T."/>
            <person name="Wu D."/>
            <person name="Gronow S."/>
            <person name="Wellnitz S."/>
            <person name="Brambilla E."/>
            <person name="Klenk H.-P."/>
            <person name="Eisen J.A."/>
        </authorList>
    </citation>
    <scope>NUCLEOTIDE SEQUENCE [LARGE SCALE GENOMIC DNA]</scope>
    <source>
        <strain evidence="3">ATCC 33096 / DSM 2489 / 6091</strain>
    </source>
</reference>
<dbReference type="KEGG" id="tsu:Tresu_1047"/>
<proteinExistence type="inferred from homology"/>
<dbReference type="Pfam" id="PF02639">
    <property type="entry name" value="DUF188"/>
    <property type="match status" value="1"/>
</dbReference>
<dbReference type="HOGENOM" id="CLU_106619_2_0_12"/>
<dbReference type="GeneID" id="302998206"/>
<dbReference type="Proteomes" id="UP000006852">
    <property type="component" value="Chromosome"/>
</dbReference>
<dbReference type="RefSeq" id="WP_013701253.1">
    <property type="nucleotide sequence ID" value="NC_015385.1"/>
</dbReference>
<dbReference type="EMBL" id="CP002631">
    <property type="protein sequence ID" value="AEB13963.1"/>
    <property type="molecule type" value="Genomic_DNA"/>
</dbReference>
<accession>F2NVI4</accession>
<evidence type="ECO:0000313" key="3">
    <source>
        <dbReference type="Proteomes" id="UP000006852"/>
    </source>
</evidence>
<gene>
    <name evidence="2" type="ordered locus">Tresu_1047</name>
</gene>
<dbReference type="OrthoDB" id="9798918at2"/>
<comment type="similarity">
    <text evidence="1">Belongs to the UPF0178 family.</text>
</comment>
<dbReference type="InterPro" id="IPR003791">
    <property type="entry name" value="UPF0178"/>
</dbReference>
<dbReference type="STRING" id="869209.Tresu_1047"/>
<organism evidence="2 3">
    <name type="scientific">Treponema succinifaciens (strain ATCC 33096 / DSM 2489 / 6091)</name>
    <dbReference type="NCBI Taxonomy" id="869209"/>
    <lineage>
        <taxon>Bacteria</taxon>
        <taxon>Pseudomonadati</taxon>
        <taxon>Spirochaetota</taxon>
        <taxon>Spirochaetia</taxon>
        <taxon>Spirochaetales</taxon>
        <taxon>Treponemataceae</taxon>
        <taxon>Treponema</taxon>
    </lineage>
</organism>
<dbReference type="PANTHER" id="PTHR35146">
    <property type="entry name" value="UPF0178 PROTEIN YAII"/>
    <property type="match status" value="1"/>
</dbReference>
<reference evidence="2 3" key="1">
    <citation type="journal article" date="2011" name="Stand. Genomic Sci.">
        <title>Complete genome sequence of Treponema succinifaciens type strain (6091).</title>
        <authorList>
            <person name="Han C."/>
            <person name="Gronow S."/>
            <person name="Teshima H."/>
            <person name="Lapidus A."/>
            <person name="Nolan M."/>
            <person name="Lucas S."/>
            <person name="Hammon N."/>
            <person name="Deshpande S."/>
            <person name="Cheng J.F."/>
            <person name="Zeytun A."/>
            <person name="Tapia R."/>
            <person name="Goodwin L."/>
            <person name="Pitluck S."/>
            <person name="Liolios K."/>
            <person name="Pagani I."/>
            <person name="Ivanova N."/>
            <person name="Mavromatis K."/>
            <person name="Mikhailova N."/>
            <person name="Huntemann M."/>
            <person name="Pati A."/>
            <person name="Chen A."/>
            <person name="Palaniappan K."/>
            <person name="Land M."/>
            <person name="Hauser L."/>
            <person name="Brambilla E.M."/>
            <person name="Rohde M."/>
            <person name="Goker M."/>
            <person name="Woyke T."/>
            <person name="Bristow J."/>
            <person name="Eisen J.A."/>
            <person name="Markowitz V."/>
            <person name="Hugenholtz P."/>
            <person name="Kyrpides N.C."/>
            <person name="Klenk H.P."/>
            <person name="Detter J.C."/>
        </authorList>
    </citation>
    <scope>NUCLEOTIDE SEQUENCE [LARGE SCALE GENOMIC DNA]</scope>
    <source>
        <strain evidence="3">ATCC 33096 / DSM 2489 / 6091</strain>
    </source>
</reference>
<dbReference type="PANTHER" id="PTHR35146:SF1">
    <property type="entry name" value="UPF0178 PROTEIN YAII"/>
    <property type="match status" value="1"/>
</dbReference>
<dbReference type="eggNOG" id="COG1671">
    <property type="taxonomic scope" value="Bacteria"/>
</dbReference>